<dbReference type="Proteomes" id="UP000321570">
    <property type="component" value="Unassembled WGS sequence"/>
</dbReference>
<reference evidence="15 17" key="1">
    <citation type="submission" date="2019-07" db="EMBL/GenBank/DDBJ databases">
        <authorList>
            <person name="Jastrzebski P J."/>
            <person name="Paukszto L."/>
            <person name="Jastrzebski P J."/>
        </authorList>
    </citation>
    <scope>NUCLEOTIDE SEQUENCE [LARGE SCALE GENOMIC DNA]</scope>
    <source>
        <strain evidence="15 17">WMS-il1</strain>
    </source>
</reference>
<evidence type="ECO:0000313" key="17">
    <source>
        <dbReference type="Proteomes" id="UP000321570"/>
    </source>
</evidence>
<evidence type="ECO:0000256" key="1">
    <source>
        <dbReference type="ARBA" id="ARBA00004189"/>
    </source>
</evidence>
<dbReference type="GO" id="GO:0005044">
    <property type="term" value="F:scavenger receptor activity"/>
    <property type="evidence" value="ECO:0007669"/>
    <property type="project" value="TreeGrafter"/>
</dbReference>
<evidence type="ECO:0000256" key="8">
    <source>
        <dbReference type="ARBA" id="ARBA00023157"/>
    </source>
</evidence>
<evidence type="ECO:0000313" key="15">
    <source>
        <dbReference type="EMBL" id="VUZ42942.1"/>
    </source>
</evidence>
<keyword evidence="7" id="KW-0472">Membrane</keyword>
<accession>A0A564Y6M9</accession>
<keyword evidence="17" id="KW-1185">Reference proteome</keyword>
<dbReference type="EMBL" id="CABIJS010000110">
    <property type="protein sequence ID" value="VUZ42939.1"/>
    <property type="molecule type" value="Genomic_DNA"/>
</dbReference>
<keyword evidence="8" id="KW-1015">Disulfide bond</keyword>
<evidence type="ECO:0000256" key="2">
    <source>
        <dbReference type="ARBA" id="ARBA00004651"/>
    </source>
</evidence>
<organism evidence="15 17">
    <name type="scientific">Hymenolepis diminuta</name>
    <name type="common">Rat tapeworm</name>
    <dbReference type="NCBI Taxonomy" id="6216"/>
    <lineage>
        <taxon>Eukaryota</taxon>
        <taxon>Metazoa</taxon>
        <taxon>Spiralia</taxon>
        <taxon>Lophotrochozoa</taxon>
        <taxon>Platyhelminthes</taxon>
        <taxon>Cestoda</taxon>
        <taxon>Eucestoda</taxon>
        <taxon>Cyclophyllidea</taxon>
        <taxon>Hymenolepididae</taxon>
        <taxon>Hymenolepis</taxon>
    </lineage>
</organism>
<feature type="non-terminal residue" evidence="15">
    <location>
        <position position="139"/>
    </location>
</feature>
<evidence type="ECO:0000256" key="6">
    <source>
        <dbReference type="ARBA" id="ARBA00022989"/>
    </source>
</evidence>
<dbReference type="Pfam" id="PF01130">
    <property type="entry name" value="CD36"/>
    <property type="match status" value="1"/>
</dbReference>
<dbReference type="EMBL" id="CABIJS010000240">
    <property type="protein sequence ID" value="VUZ47435.1"/>
    <property type="molecule type" value="Genomic_DNA"/>
</dbReference>
<keyword evidence="4" id="KW-1003">Cell membrane</keyword>
<comment type="subcellular location">
    <subcellularLocation>
        <location evidence="2">Cell membrane</location>
        <topology evidence="2">Multi-pass membrane protein</topology>
    </subcellularLocation>
    <subcellularLocation>
        <location evidence="1">Membrane</location>
        <location evidence="1">Caveola</location>
        <topology evidence="1">Multi-pass membrane protein</topology>
    </subcellularLocation>
</comment>
<evidence type="ECO:0000256" key="7">
    <source>
        <dbReference type="ARBA" id="ARBA00023136"/>
    </source>
</evidence>
<evidence type="ECO:0000313" key="16">
    <source>
        <dbReference type="EMBL" id="VUZ47435.1"/>
    </source>
</evidence>
<dbReference type="InterPro" id="IPR002159">
    <property type="entry name" value="CD36_fam"/>
</dbReference>
<dbReference type="AlphaFoldDB" id="A0A564Y6M9"/>
<keyword evidence="10" id="KW-0325">Glycoprotein</keyword>
<dbReference type="PANTHER" id="PTHR11923">
    <property type="entry name" value="SCAVENGER RECEPTOR CLASS B TYPE-1 SR-B1"/>
    <property type="match status" value="1"/>
</dbReference>
<evidence type="ECO:0000256" key="10">
    <source>
        <dbReference type="ARBA" id="ARBA00023180"/>
    </source>
</evidence>
<evidence type="ECO:0000256" key="4">
    <source>
        <dbReference type="ARBA" id="ARBA00022475"/>
    </source>
</evidence>
<comment type="similarity">
    <text evidence="3">Belongs to the CD36 family.</text>
</comment>
<dbReference type="PANTHER" id="PTHR11923:SF110">
    <property type="entry name" value="SCAVENGER RECEPTOR CLASS B MEMBER 1"/>
    <property type="match status" value="1"/>
</dbReference>
<gene>
    <name evidence="15" type="ORF">WMSIL1_LOCUS3358</name>
    <name evidence="14" type="ORF">WMSIL1_LOCUS3370</name>
    <name evidence="16" type="ORF">WMSIL1_LOCUS7015</name>
</gene>
<dbReference type="EMBL" id="CABIJS010000110">
    <property type="protein sequence ID" value="VUZ42942.1"/>
    <property type="molecule type" value="Genomic_DNA"/>
</dbReference>
<keyword evidence="5" id="KW-0812">Transmembrane</keyword>
<sequence>MTLDKEQLQSVEENPDNLAFNDKDPEYPPSGFLNVTRCLGSPLPIFISMPYFHLVENETKNSVIFESPFEPNLEPYFLVDPKTGILVGANIHYQINTFMSKEKHDIARNMFIPLAYFKSVINAEEEAIQMLYKLAYEFP</sequence>
<evidence type="ECO:0000256" key="11">
    <source>
        <dbReference type="ARBA" id="ARBA00040821"/>
    </source>
</evidence>
<feature type="region of interest" description="Disordered" evidence="13">
    <location>
        <begin position="1"/>
        <end position="23"/>
    </location>
</feature>
<evidence type="ECO:0000256" key="5">
    <source>
        <dbReference type="ARBA" id="ARBA00022692"/>
    </source>
</evidence>
<proteinExistence type="inferred from homology"/>
<protein>
    <recommendedName>
        <fullName evidence="11">Scavenger receptor class B member 1</fullName>
    </recommendedName>
    <alternativeName>
        <fullName evidence="12">SR-BI</fullName>
    </alternativeName>
</protein>
<keyword evidence="9" id="KW-0675">Receptor</keyword>
<evidence type="ECO:0000313" key="14">
    <source>
        <dbReference type="EMBL" id="VUZ42939.1"/>
    </source>
</evidence>
<evidence type="ECO:0000256" key="12">
    <source>
        <dbReference type="ARBA" id="ARBA00042244"/>
    </source>
</evidence>
<evidence type="ECO:0000256" key="13">
    <source>
        <dbReference type="SAM" id="MobiDB-lite"/>
    </source>
</evidence>
<dbReference type="GO" id="GO:0005901">
    <property type="term" value="C:caveola"/>
    <property type="evidence" value="ECO:0007669"/>
    <property type="project" value="UniProtKB-SubCell"/>
</dbReference>
<dbReference type="GO" id="GO:0005737">
    <property type="term" value="C:cytoplasm"/>
    <property type="evidence" value="ECO:0007669"/>
    <property type="project" value="TreeGrafter"/>
</dbReference>
<evidence type="ECO:0000256" key="9">
    <source>
        <dbReference type="ARBA" id="ARBA00023170"/>
    </source>
</evidence>
<keyword evidence="6" id="KW-1133">Transmembrane helix</keyword>
<evidence type="ECO:0000256" key="3">
    <source>
        <dbReference type="ARBA" id="ARBA00010532"/>
    </source>
</evidence>
<name>A0A564Y6M9_HYMDI</name>